<evidence type="ECO:0000256" key="10">
    <source>
        <dbReference type="ARBA" id="ARBA00035861"/>
    </source>
</evidence>
<proteinExistence type="inferred from homology"/>
<dbReference type="PANTHER" id="PTHR47707">
    <property type="entry name" value="8-OXO-DGTP DIPHOSPHATASE"/>
    <property type="match status" value="1"/>
</dbReference>
<dbReference type="Pfam" id="PF00293">
    <property type="entry name" value="NUDIX"/>
    <property type="match status" value="1"/>
</dbReference>
<keyword evidence="7 12" id="KW-0378">Hydrolase</keyword>
<dbReference type="Proteomes" id="UP001174209">
    <property type="component" value="Unassembled WGS sequence"/>
</dbReference>
<evidence type="ECO:0000256" key="3">
    <source>
        <dbReference type="ARBA" id="ARBA00022457"/>
    </source>
</evidence>
<keyword evidence="9" id="KW-0234">DNA repair</keyword>
<keyword evidence="3" id="KW-0515">Mutator protein</keyword>
<evidence type="ECO:0000256" key="11">
    <source>
        <dbReference type="ARBA" id="ARBA00038905"/>
    </source>
</evidence>
<comment type="cofactor">
    <cofactor evidence="1">
        <name>Mg(2+)</name>
        <dbReference type="ChEBI" id="CHEBI:18420"/>
    </cofactor>
</comment>
<dbReference type="EMBL" id="JAROCG010000002">
    <property type="protein sequence ID" value="MDN4612786.1"/>
    <property type="molecule type" value="Genomic_DNA"/>
</dbReference>
<dbReference type="GO" id="GO:0016787">
    <property type="term" value="F:hydrolase activity"/>
    <property type="evidence" value="ECO:0007669"/>
    <property type="project" value="UniProtKB-KW"/>
</dbReference>
<accession>A0ABT8K5Q9</accession>
<comment type="catalytic activity">
    <reaction evidence="10">
        <text>8-oxo-dGTP + H2O = 8-oxo-dGMP + diphosphate + H(+)</text>
        <dbReference type="Rhea" id="RHEA:31575"/>
        <dbReference type="ChEBI" id="CHEBI:15377"/>
        <dbReference type="ChEBI" id="CHEBI:15378"/>
        <dbReference type="ChEBI" id="CHEBI:33019"/>
        <dbReference type="ChEBI" id="CHEBI:63224"/>
        <dbReference type="ChEBI" id="CHEBI:77896"/>
        <dbReference type="EC" id="3.6.1.55"/>
    </reaction>
</comment>
<comment type="similarity">
    <text evidence="2 12">Belongs to the Nudix hydrolase family.</text>
</comment>
<evidence type="ECO:0000256" key="2">
    <source>
        <dbReference type="ARBA" id="ARBA00005582"/>
    </source>
</evidence>
<dbReference type="PROSITE" id="PS00893">
    <property type="entry name" value="NUDIX_BOX"/>
    <property type="match status" value="1"/>
</dbReference>
<dbReference type="InterPro" id="IPR015797">
    <property type="entry name" value="NUDIX_hydrolase-like_dom_sf"/>
</dbReference>
<keyword evidence="4" id="KW-0235">DNA replication</keyword>
<dbReference type="CDD" id="cd03425">
    <property type="entry name" value="NUDIX_MutT_NudA_like"/>
    <property type="match status" value="1"/>
</dbReference>
<feature type="domain" description="Nudix hydrolase" evidence="13">
    <location>
        <begin position="8"/>
        <end position="145"/>
    </location>
</feature>
<dbReference type="RefSeq" id="WP_301230102.1">
    <property type="nucleotide sequence ID" value="NZ_JAROCG010000002.1"/>
</dbReference>
<reference evidence="14" key="1">
    <citation type="submission" date="2023-06" db="EMBL/GenBank/DDBJ databases">
        <title>MT1 and MT2 Draft Genomes of Novel Species.</title>
        <authorList>
            <person name="Venkateswaran K."/>
        </authorList>
    </citation>
    <scope>NUCLEOTIDE SEQUENCE</scope>
    <source>
        <strain evidence="14">IIF3SC-B10</strain>
    </source>
</reference>
<gene>
    <name evidence="14" type="ORF">P5G52_18105</name>
</gene>
<evidence type="ECO:0000256" key="12">
    <source>
        <dbReference type="RuleBase" id="RU003476"/>
    </source>
</evidence>
<dbReference type="Gene3D" id="3.90.79.10">
    <property type="entry name" value="Nucleoside Triphosphate Pyrophosphohydrolase"/>
    <property type="match status" value="1"/>
</dbReference>
<keyword evidence="5" id="KW-0479">Metal-binding</keyword>
<dbReference type="PRINTS" id="PR00502">
    <property type="entry name" value="NUDIXFAMILY"/>
</dbReference>
<dbReference type="EC" id="3.6.1.55" evidence="11"/>
<evidence type="ECO:0000256" key="4">
    <source>
        <dbReference type="ARBA" id="ARBA00022705"/>
    </source>
</evidence>
<dbReference type="SUPFAM" id="SSF55811">
    <property type="entry name" value="Nudix"/>
    <property type="match status" value="1"/>
</dbReference>
<dbReference type="PANTHER" id="PTHR47707:SF1">
    <property type="entry name" value="NUDIX HYDROLASE FAMILY PROTEIN"/>
    <property type="match status" value="1"/>
</dbReference>
<organism evidence="14 15">
    <name type="scientific">Arthrobacter burdickii</name>
    <dbReference type="NCBI Taxonomy" id="3035920"/>
    <lineage>
        <taxon>Bacteria</taxon>
        <taxon>Bacillati</taxon>
        <taxon>Actinomycetota</taxon>
        <taxon>Actinomycetes</taxon>
        <taxon>Micrococcales</taxon>
        <taxon>Micrococcaceae</taxon>
        <taxon>Arthrobacter</taxon>
    </lineage>
</organism>
<evidence type="ECO:0000256" key="6">
    <source>
        <dbReference type="ARBA" id="ARBA00022763"/>
    </source>
</evidence>
<evidence type="ECO:0000256" key="7">
    <source>
        <dbReference type="ARBA" id="ARBA00022801"/>
    </source>
</evidence>
<evidence type="ECO:0000256" key="9">
    <source>
        <dbReference type="ARBA" id="ARBA00023204"/>
    </source>
</evidence>
<comment type="caution">
    <text evidence="14">The sequence shown here is derived from an EMBL/GenBank/DDBJ whole genome shotgun (WGS) entry which is preliminary data.</text>
</comment>
<evidence type="ECO:0000256" key="8">
    <source>
        <dbReference type="ARBA" id="ARBA00022842"/>
    </source>
</evidence>
<evidence type="ECO:0000313" key="15">
    <source>
        <dbReference type="Proteomes" id="UP001174209"/>
    </source>
</evidence>
<dbReference type="InterPro" id="IPR020476">
    <property type="entry name" value="Nudix_hydrolase"/>
</dbReference>
<dbReference type="InterPro" id="IPR020084">
    <property type="entry name" value="NUDIX_hydrolase_CS"/>
</dbReference>
<protein>
    <recommendedName>
        <fullName evidence="11">8-oxo-dGTP diphosphatase</fullName>
        <ecNumber evidence="11">3.6.1.55</ecNumber>
    </recommendedName>
</protein>
<evidence type="ECO:0000259" key="13">
    <source>
        <dbReference type="PROSITE" id="PS51462"/>
    </source>
</evidence>
<keyword evidence="8" id="KW-0460">Magnesium</keyword>
<name>A0ABT8K5Q9_9MICC</name>
<evidence type="ECO:0000313" key="14">
    <source>
        <dbReference type="EMBL" id="MDN4612786.1"/>
    </source>
</evidence>
<dbReference type="InterPro" id="IPR000086">
    <property type="entry name" value="NUDIX_hydrolase_dom"/>
</dbReference>
<sequence>MTKPAPDQLRQIVGGAVVDSLDHPTRLLVARRTAPPQFAGMWEFPGGKVEAGETCETALRRELEEELGIQARLGEEIPGPGAQGWPLNEAAAMRVWFVEASAGDAAPLQDHDELRWVPLHPAQELDALPWIPADRPILVALRARTGLQVQTGEGSLR</sequence>
<dbReference type="PROSITE" id="PS51462">
    <property type="entry name" value="NUDIX"/>
    <property type="match status" value="1"/>
</dbReference>
<keyword evidence="15" id="KW-1185">Reference proteome</keyword>
<evidence type="ECO:0000256" key="1">
    <source>
        <dbReference type="ARBA" id="ARBA00001946"/>
    </source>
</evidence>
<evidence type="ECO:0000256" key="5">
    <source>
        <dbReference type="ARBA" id="ARBA00022723"/>
    </source>
</evidence>
<keyword evidence="6" id="KW-0227">DNA damage</keyword>
<dbReference type="InterPro" id="IPR047127">
    <property type="entry name" value="MutT-like"/>
</dbReference>